<dbReference type="Proteomes" id="UP000267418">
    <property type="component" value="Unassembled WGS sequence"/>
</dbReference>
<name>A0A431TKN1_9BURK</name>
<proteinExistence type="predicted"/>
<dbReference type="OrthoDB" id="9182275at2"/>
<evidence type="ECO:0000313" key="1">
    <source>
        <dbReference type="EMBL" id="RTQ34434.1"/>
    </source>
</evidence>
<keyword evidence="2" id="KW-1185">Reference proteome</keyword>
<evidence type="ECO:0008006" key="3">
    <source>
        <dbReference type="Google" id="ProtNLM"/>
    </source>
</evidence>
<protein>
    <recommendedName>
        <fullName evidence="3">GNAT family N-acetyltransferase</fullName>
    </recommendedName>
</protein>
<accession>A0A431TKN1</accession>
<organism evidence="1 2">
    <name type="scientific">Variovorax gossypii</name>
    <dbReference type="NCBI Taxonomy" id="1679495"/>
    <lineage>
        <taxon>Bacteria</taxon>
        <taxon>Pseudomonadati</taxon>
        <taxon>Pseudomonadota</taxon>
        <taxon>Betaproteobacteria</taxon>
        <taxon>Burkholderiales</taxon>
        <taxon>Comamonadaceae</taxon>
        <taxon>Variovorax</taxon>
    </lineage>
</organism>
<comment type="caution">
    <text evidence="1">The sequence shown here is derived from an EMBL/GenBank/DDBJ whole genome shotgun (WGS) entry which is preliminary data.</text>
</comment>
<dbReference type="EMBL" id="RXOE01000002">
    <property type="protein sequence ID" value="RTQ34434.1"/>
    <property type="molecule type" value="Genomic_DNA"/>
</dbReference>
<dbReference type="RefSeq" id="WP_126469367.1">
    <property type="nucleotide sequence ID" value="NZ_RXOE01000002.1"/>
</dbReference>
<gene>
    <name evidence="1" type="ORF">EJP69_08335</name>
</gene>
<sequence>MNKIRLEALQADGLDEQIAVGAAVYSTPEVTDREHLRWKHLANPGGVSTSISARNPQGELVGRSFLQPRRVSLSAAESCAGATVTDLVVKPEERNAATMISMTRAVRAPEGIDVVFHTSNEVSDIFYRKLFKFPVAFSLQAVGLPIGVAGAIGRFVSNRGLVAFGNFLASPWRLLIRAATAVGARGTGLAFGLAPQEAERAEIFRRFRNFAGPHLARDDAFVDWRFSKGTLFRGDVKWLCKKQECLGYLAFKQVELAGLKIMVIMDSVLSRPLSGGESTHLKLMAACVAADAGCDAVFTIANLRNPALKWMRGFPFITIPDRHLPHPTPIFVHAGEGRRGAMERADLFFSLADLDYF</sequence>
<reference evidence="1 2" key="1">
    <citation type="submission" date="2018-12" db="EMBL/GenBank/DDBJ databases">
        <title>The genome of Variovorax gossypii DSM 100435.</title>
        <authorList>
            <person name="Gao J."/>
            <person name="Sun J."/>
        </authorList>
    </citation>
    <scope>NUCLEOTIDE SEQUENCE [LARGE SCALE GENOMIC DNA]</scope>
    <source>
        <strain evidence="1 2">DSM 100435</strain>
    </source>
</reference>
<evidence type="ECO:0000313" key="2">
    <source>
        <dbReference type="Proteomes" id="UP000267418"/>
    </source>
</evidence>
<dbReference type="AlphaFoldDB" id="A0A431TKN1"/>